<feature type="region of interest" description="Disordered" evidence="5">
    <location>
        <begin position="1"/>
        <end position="20"/>
    </location>
</feature>
<dbReference type="GO" id="GO:0016020">
    <property type="term" value="C:membrane"/>
    <property type="evidence" value="ECO:0007669"/>
    <property type="project" value="UniProtKB-SubCell"/>
</dbReference>
<organism evidence="6">
    <name type="scientific">Sulfurovum sp. enrichment culture clone C5</name>
    <dbReference type="NCBI Taxonomy" id="497650"/>
    <lineage>
        <taxon>Bacteria</taxon>
        <taxon>Pseudomonadati</taxon>
        <taxon>Campylobacterota</taxon>
        <taxon>Epsilonproteobacteria</taxon>
        <taxon>Campylobacterales</taxon>
        <taxon>Sulfurovaceae</taxon>
        <taxon>Sulfurovum</taxon>
        <taxon>environmental samples</taxon>
    </lineage>
</organism>
<comment type="subcellular location">
    <subcellularLocation>
        <location evidence="1">Membrane</location>
        <topology evidence="1">Single-pass membrane protein</topology>
    </subcellularLocation>
</comment>
<dbReference type="Pfam" id="PF04228">
    <property type="entry name" value="Zn_peptidase"/>
    <property type="match status" value="1"/>
</dbReference>
<keyword evidence="2" id="KW-0812">Transmembrane</keyword>
<dbReference type="EMBL" id="FAXN01000075">
    <property type="protein sequence ID" value="CUV66277.1"/>
    <property type="molecule type" value="Genomic_DNA"/>
</dbReference>
<reference evidence="6" key="1">
    <citation type="submission" date="2015-11" db="EMBL/GenBank/DDBJ databases">
        <authorList>
            <person name="Zhang Y."/>
            <person name="Guo Z."/>
        </authorList>
    </citation>
    <scope>NUCLEOTIDE SEQUENCE</scope>
    <source>
        <strain evidence="6">BN30871</strain>
    </source>
</reference>
<accession>A0A0S4XQR2</accession>
<dbReference type="InterPro" id="IPR007343">
    <property type="entry name" value="Uncharacterised_pept_Zn_put"/>
</dbReference>
<dbReference type="AlphaFoldDB" id="A0A0S4XQR2"/>
<feature type="compositionally biased region" description="Basic and acidic residues" evidence="5">
    <location>
        <begin position="1"/>
        <end position="19"/>
    </location>
</feature>
<evidence type="ECO:0000256" key="3">
    <source>
        <dbReference type="ARBA" id="ARBA00022989"/>
    </source>
</evidence>
<name>A0A0S4XQR2_9BACT</name>
<sequence>MKWEDREESQNVEDRRDESPISGGSNIGSIIFLGSIIRPLLGTKLGWILIGAGVLMYLSGFNPLKLLESTPSNAPTTQNQEADNKHAKFMSTVLADTETIWQEIFKNQYNESYTPPQLVLYRGSTMSGCGHAQAQTGPFYCPQDAKVYMDLNFLDELVSTHGGGGDFAEAYVLSHEVGHHIQKLQGTLDKVQRYNASGANEQEQNAIQVRVELQADCYAGLWAHHAQKRYAMLEAGDIDEALNTASAIGDDVLQKESQGYAVPDSFTHGSAAQRIEWFKRGFEIGTLEACDTFK</sequence>
<proteinExistence type="predicted"/>
<keyword evidence="3" id="KW-1133">Transmembrane helix</keyword>
<evidence type="ECO:0000256" key="2">
    <source>
        <dbReference type="ARBA" id="ARBA00022692"/>
    </source>
</evidence>
<dbReference type="PANTHER" id="PTHR30168:SF0">
    <property type="entry name" value="INNER MEMBRANE PROTEIN"/>
    <property type="match status" value="1"/>
</dbReference>
<keyword evidence="4" id="KW-0472">Membrane</keyword>
<evidence type="ECO:0000313" key="6">
    <source>
        <dbReference type="EMBL" id="CUV66277.1"/>
    </source>
</evidence>
<gene>
    <name evidence="6" type="ORF">BN3087_710007</name>
</gene>
<evidence type="ECO:0000256" key="1">
    <source>
        <dbReference type="ARBA" id="ARBA00004167"/>
    </source>
</evidence>
<evidence type="ECO:0000256" key="4">
    <source>
        <dbReference type="ARBA" id="ARBA00023136"/>
    </source>
</evidence>
<dbReference type="PANTHER" id="PTHR30168">
    <property type="entry name" value="PUTATIVE MEMBRANE PROTEIN YPFJ"/>
    <property type="match status" value="1"/>
</dbReference>
<evidence type="ECO:0000256" key="5">
    <source>
        <dbReference type="SAM" id="MobiDB-lite"/>
    </source>
</evidence>
<protein>
    <submittedName>
        <fullName evidence="6">Zinc metallopeptidase</fullName>
    </submittedName>
</protein>